<protein>
    <submittedName>
        <fullName evidence="1">Uncharacterized protein</fullName>
    </submittedName>
</protein>
<sequence>MQRNTHTPTHARTKNGEERKPYTHTSARAARTRRPTPHANEGGAKEVRREDTGTPARKRAPTGCRLGSSMGARLPPHERAREHNAAATQQPATKRATSDENTNKNTHPTQSTPFRSPPFQKKSTATQKRNEAHRLRRRHSPPASRSIRRSSSITRCCTTLTPKGPVEKRWSVPRPCRISTNDGSSTTPSSAHSPACAVQSTSNQSTPVPAGGSSTPARRPTLGPSVRHDRQWGANARRTTSRPAAPAAATAASTSAADASGGNTPDSGGGGGGGGAPRAPRVAPLLSCAVAAQPLKGWPQRWAGDRGGRGRRRAPLTGGRRCQPPLQRRVADPAGRSRYGPRRRPATPTTREGPRQTPTAAVAVWRRGRWR</sequence>
<keyword evidence="2" id="KW-1185">Reference proteome</keyword>
<proteinExistence type="predicted"/>
<dbReference type="EMBL" id="CM020619">
    <property type="protein sequence ID" value="KAK1864278.1"/>
    <property type="molecule type" value="Genomic_DNA"/>
</dbReference>
<evidence type="ECO:0000313" key="2">
    <source>
        <dbReference type="Proteomes" id="UP000798662"/>
    </source>
</evidence>
<comment type="caution">
    <text evidence="1">The sequence shown here is derived from an EMBL/GenBank/DDBJ whole genome shotgun (WGS) entry which is preliminary data.</text>
</comment>
<gene>
    <name evidence="1" type="ORF">I4F81_006827</name>
</gene>
<accession>A0ACC3C2E8</accession>
<name>A0ACC3C2E8_PYRYE</name>
<organism evidence="1 2">
    <name type="scientific">Pyropia yezoensis</name>
    <name type="common">Susabi-nori</name>
    <name type="synonym">Porphyra yezoensis</name>
    <dbReference type="NCBI Taxonomy" id="2788"/>
    <lineage>
        <taxon>Eukaryota</taxon>
        <taxon>Rhodophyta</taxon>
        <taxon>Bangiophyceae</taxon>
        <taxon>Bangiales</taxon>
        <taxon>Bangiaceae</taxon>
        <taxon>Pyropia</taxon>
    </lineage>
</organism>
<evidence type="ECO:0000313" key="1">
    <source>
        <dbReference type="EMBL" id="KAK1864278.1"/>
    </source>
</evidence>
<dbReference type="Proteomes" id="UP000798662">
    <property type="component" value="Chromosome 2"/>
</dbReference>
<reference evidence="1" key="1">
    <citation type="submission" date="2019-11" db="EMBL/GenBank/DDBJ databases">
        <title>Nori genome reveals adaptations in red seaweeds to the harsh intertidal environment.</title>
        <authorList>
            <person name="Wang D."/>
            <person name="Mao Y."/>
        </authorList>
    </citation>
    <scope>NUCLEOTIDE SEQUENCE</scope>
    <source>
        <tissue evidence="1">Gametophyte</tissue>
    </source>
</reference>